<comment type="function">
    <text evidence="8">Catalyzes the phospholipid dependent N-acylation of the N-terminal cysteine of apolipoprotein, the last step in lipoprotein maturation.</text>
</comment>
<keyword evidence="2 8" id="KW-1003">Cell membrane</keyword>
<evidence type="ECO:0000256" key="4">
    <source>
        <dbReference type="ARBA" id="ARBA00022692"/>
    </source>
</evidence>
<dbReference type="Pfam" id="PF20154">
    <property type="entry name" value="LNT_N"/>
    <property type="match status" value="1"/>
</dbReference>
<evidence type="ECO:0000313" key="11">
    <source>
        <dbReference type="Proteomes" id="UP000317303"/>
    </source>
</evidence>
<proteinExistence type="inferred from homology"/>
<dbReference type="EC" id="2.3.1.269" evidence="8"/>
<dbReference type="SUPFAM" id="SSF56317">
    <property type="entry name" value="Carbon-nitrogen hydrolase"/>
    <property type="match status" value="1"/>
</dbReference>
<evidence type="ECO:0000256" key="5">
    <source>
        <dbReference type="ARBA" id="ARBA00022989"/>
    </source>
</evidence>
<dbReference type="PANTHER" id="PTHR38686:SF1">
    <property type="entry name" value="APOLIPOPROTEIN N-ACYLTRANSFERASE"/>
    <property type="match status" value="1"/>
</dbReference>
<keyword evidence="3 8" id="KW-0808">Transferase</keyword>
<dbReference type="Pfam" id="PF00795">
    <property type="entry name" value="CN_hydrolase"/>
    <property type="match status" value="1"/>
</dbReference>
<dbReference type="CDD" id="cd07571">
    <property type="entry name" value="ALP_N-acyl_transferase"/>
    <property type="match status" value="1"/>
</dbReference>
<dbReference type="Proteomes" id="UP000317303">
    <property type="component" value="Unassembled WGS sequence"/>
</dbReference>
<feature type="transmembrane region" description="Helical" evidence="8">
    <location>
        <begin position="78"/>
        <end position="100"/>
    </location>
</feature>
<comment type="subcellular location">
    <subcellularLocation>
        <location evidence="1 8">Cell membrane</location>
        <topology evidence="1 8">Multi-pass membrane protein</topology>
    </subcellularLocation>
</comment>
<evidence type="ECO:0000313" key="10">
    <source>
        <dbReference type="EMBL" id="TWH19282.1"/>
    </source>
</evidence>
<protein>
    <recommendedName>
        <fullName evidence="8">Apolipoprotein N-acyltransferase</fullName>
        <shortName evidence="8">ALP N-acyltransferase</shortName>
        <ecNumber evidence="8">2.3.1.269</ecNumber>
    </recommendedName>
</protein>
<dbReference type="InterPro" id="IPR036526">
    <property type="entry name" value="C-N_Hydrolase_sf"/>
</dbReference>
<feature type="transmembrane region" description="Helical" evidence="8">
    <location>
        <begin position="146"/>
        <end position="169"/>
    </location>
</feature>
<keyword evidence="4 8" id="KW-0812">Transmembrane</keyword>
<keyword evidence="5 8" id="KW-1133">Transmembrane helix</keyword>
<dbReference type="InterPro" id="IPR045378">
    <property type="entry name" value="LNT_N"/>
</dbReference>
<evidence type="ECO:0000256" key="8">
    <source>
        <dbReference type="HAMAP-Rule" id="MF_01148"/>
    </source>
</evidence>
<dbReference type="NCBIfam" id="TIGR00546">
    <property type="entry name" value="lnt"/>
    <property type="match status" value="1"/>
</dbReference>
<dbReference type="PROSITE" id="PS50263">
    <property type="entry name" value="CN_HYDROLASE"/>
    <property type="match status" value="1"/>
</dbReference>
<keyword evidence="11" id="KW-1185">Reference proteome</keyword>
<feature type="transmembrane region" description="Helical" evidence="8">
    <location>
        <begin position="49"/>
        <end position="66"/>
    </location>
</feature>
<comment type="similarity">
    <text evidence="8">Belongs to the CN hydrolase family. Apolipoprotein N-acyltransferase subfamily.</text>
</comment>
<comment type="caution">
    <text evidence="8">Lacks conserved residue(s) required for the propagation of feature annotation.</text>
</comment>
<evidence type="ECO:0000256" key="3">
    <source>
        <dbReference type="ARBA" id="ARBA00022679"/>
    </source>
</evidence>
<dbReference type="InterPro" id="IPR004563">
    <property type="entry name" value="Apolipo_AcylTrfase"/>
</dbReference>
<feature type="domain" description="CN hydrolase" evidence="9">
    <location>
        <begin position="217"/>
        <end position="460"/>
    </location>
</feature>
<dbReference type="Gene3D" id="3.60.110.10">
    <property type="entry name" value="Carbon-nitrogen hydrolase"/>
    <property type="match status" value="1"/>
</dbReference>
<evidence type="ECO:0000256" key="1">
    <source>
        <dbReference type="ARBA" id="ARBA00004651"/>
    </source>
</evidence>
<keyword evidence="7 8" id="KW-0012">Acyltransferase</keyword>
<dbReference type="UniPathway" id="UPA00666"/>
<gene>
    <name evidence="8" type="primary">lnt</name>
    <name evidence="10" type="ORF">JD82_01105</name>
</gene>
<dbReference type="EMBL" id="VLJV01000001">
    <property type="protein sequence ID" value="TWH19282.1"/>
    <property type="molecule type" value="Genomic_DNA"/>
</dbReference>
<keyword evidence="6 8" id="KW-0472">Membrane</keyword>
<dbReference type="GO" id="GO:0016410">
    <property type="term" value="F:N-acyltransferase activity"/>
    <property type="evidence" value="ECO:0007669"/>
    <property type="project" value="UniProtKB-UniRule"/>
</dbReference>
<reference evidence="10 11" key="1">
    <citation type="submission" date="2019-07" db="EMBL/GenBank/DDBJ databases">
        <title>R&amp;d 2014.</title>
        <authorList>
            <person name="Klenk H.-P."/>
        </authorList>
    </citation>
    <scope>NUCLEOTIDE SEQUENCE [LARGE SCALE GENOMIC DNA]</scope>
    <source>
        <strain evidence="10 11">DSM 43194</strain>
    </source>
</reference>
<keyword evidence="10" id="KW-0449">Lipoprotein</keyword>
<comment type="caution">
    <text evidence="10">The sequence shown here is derived from an EMBL/GenBank/DDBJ whole genome shotgun (WGS) entry which is preliminary data.</text>
</comment>
<name>A0A660C707_9PSEU</name>
<sequence>MAVRLAAAAASGVVLFLSFAPRPLWWLAPLAFAGLGLTVRGRRTWGSAGYGFVFGLTFNLLHLLWIEDFLGVDFGPWPWLALSGVLALYVALACALLPWVSRLPVAPVWMALVFLLQEFARSRWPANGFPWGRIGFSQPEGAFTPLASLGGAPLVGLAVVTCGFGMAGLITCLRLRPALPAVLRASAVALVPLLLGLVLRPTVGTEAENGTRSVAIVQGNAPNVGIQLLGQRETLRANTLSESARLAQRIDDGEVPRPDLVVWPETAVDITGGHDPEVDRAVADLGVPTLVGSLYRGANGKTDNAVVTWRPGEGPGDRYAKQELVPFAEYVPMRPIASWFSPFVGNTRDMRWGTEAGVTDVAGTRVGLAICYEAAYDYPSRDAVDAGAQLIVLPTNNAWFGDGEMTYQQLAMARVRAVEHGRAVVVAATSGVSAVVQPDGTVTRHTDMYEATSLVADVPLRTTTTLADRLGAWTEYVLVGAGVAAAITGIVLGRRRGAAGGADRTR</sequence>
<feature type="transmembrane region" description="Helical" evidence="8">
    <location>
        <begin position="181"/>
        <end position="199"/>
    </location>
</feature>
<comment type="pathway">
    <text evidence="8">Protein modification; lipoprotein biosynthesis (N-acyl transfer).</text>
</comment>
<dbReference type="AlphaFoldDB" id="A0A660C707"/>
<evidence type="ECO:0000259" key="9">
    <source>
        <dbReference type="PROSITE" id="PS50263"/>
    </source>
</evidence>
<evidence type="ECO:0000256" key="2">
    <source>
        <dbReference type="ARBA" id="ARBA00022475"/>
    </source>
</evidence>
<comment type="catalytic activity">
    <reaction evidence="8">
        <text>N-terminal S-1,2-diacyl-sn-glyceryl-L-cysteinyl-[lipoprotein] + a glycerophospholipid = N-acyl-S-1,2-diacyl-sn-glyceryl-L-cysteinyl-[lipoprotein] + a 2-acyl-sn-glycero-3-phospholipid + H(+)</text>
        <dbReference type="Rhea" id="RHEA:48228"/>
        <dbReference type="Rhea" id="RHEA-COMP:14681"/>
        <dbReference type="Rhea" id="RHEA-COMP:14684"/>
        <dbReference type="ChEBI" id="CHEBI:15378"/>
        <dbReference type="ChEBI" id="CHEBI:136912"/>
        <dbReference type="ChEBI" id="CHEBI:140656"/>
        <dbReference type="ChEBI" id="CHEBI:140657"/>
        <dbReference type="ChEBI" id="CHEBI:140660"/>
        <dbReference type="EC" id="2.3.1.269"/>
    </reaction>
</comment>
<dbReference type="PANTHER" id="PTHR38686">
    <property type="entry name" value="APOLIPOPROTEIN N-ACYLTRANSFERASE"/>
    <property type="match status" value="1"/>
</dbReference>
<evidence type="ECO:0000256" key="6">
    <source>
        <dbReference type="ARBA" id="ARBA00023136"/>
    </source>
</evidence>
<organism evidence="10 11">
    <name type="scientific">Prauserella rugosa</name>
    <dbReference type="NCBI Taxonomy" id="43354"/>
    <lineage>
        <taxon>Bacteria</taxon>
        <taxon>Bacillati</taxon>
        <taxon>Actinomycetota</taxon>
        <taxon>Actinomycetes</taxon>
        <taxon>Pseudonocardiales</taxon>
        <taxon>Pseudonocardiaceae</taxon>
        <taxon>Prauserella</taxon>
    </lineage>
</organism>
<dbReference type="InterPro" id="IPR003010">
    <property type="entry name" value="C-N_Hydrolase"/>
</dbReference>
<dbReference type="GO" id="GO:0042158">
    <property type="term" value="P:lipoprotein biosynthetic process"/>
    <property type="evidence" value="ECO:0007669"/>
    <property type="project" value="UniProtKB-UniRule"/>
</dbReference>
<accession>A0A660C707</accession>
<dbReference type="GO" id="GO:0005886">
    <property type="term" value="C:plasma membrane"/>
    <property type="evidence" value="ECO:0007669"/>
    <property type="project" value="UniProtKB-SubCell"/>
</dbReference>
<dbReference type="HAMAP" id="MF_01148">
    <property type="entry name" value="Lnt"/>
    <property type="match status" value="1"/>
</dbReference>
<evidence type="ECO:0000256" key="7">
    <source>
        <dbReference type="ARBA" id="ARBA00023315"/>
    </source>
</evidence>